<evidence type="ECO:0000256" key="1">
    <source>
        <dbReference type="ARBA" id="ARBA00004651"/>
    </source>
</evidence>
<evidence type="ECO:0000256" key="2">
    <source>
        <dbReference type="ARBA" id="ARBA00022448"/>
    </source>
</evidence>
<dbReference type="GO" id="GO:0055085">
    <property type="term" value="P:transmembrane transport"/>
    <property type="evidence" value="ECO:0007669"/>
    <property type="project" value="InterPro"/>
</dbReference>
<protein>
    <submittedName>
        <fullName evidence="9">Binding-protein-dependent transport systems inner membrane component</fullName>
    </submittedName>
</protein>
<feature type="transmembrane region" description="Helical" evidence="7">
    <location>
        <begin position="199"/>
        <end position="223"/>
    </location>
</feature>
<comment type="similarity">
    <text evidence="7">Belongs to the binding-protein-dependent transport system permease family.</text>
</comment>
<dbReference type="STRING" id="1499966.U14_01109"/>
<dbReference type="GO" id="GO:0005886">
    <property type="term" value="C:plasma membrane"/>
    <property type="evidence" value="ECO:0007669"/>
    <property type="project" value="UniProtKB-SubCell"/>
</dbReference>
<feature type="transmembrane region" description="Helical" evidence="7">
    <location>
        <begin position="82"/>
        <end position="104"/>
    </location>
</feature>
<dbReference type="PANTHER" id="PTHR43744:SF9">
    <property type="entry name" value="POLYGALACTURONAN_RHAMNOGALACTURONAN TRANSPORT SYSTEM PERMEASE PROTEIN YTCP"/>
    <property type="match status" value="1"/>
</dbReference>
<feature type="domain" description="ABC transmembrane type-1" evidence="8">
    <location>
        <begin position="78"/>
        <end position="281"/>
    </location>
</feature>
<evidence type="ECO:0000256" key="5">
    <source>
        <dbReference type="ARBA" id="ARBA00022989"/>
    </source>
</evidence>
<keyword evidence="10" id="KW-1185">Reference proteome</keyword>
<keyword evidence="3" id="KW-1003">Cell membrane</keyword>
<evidence type="ECO:0000256" key="6">
    <source>
        <dbReference type="ARBA" id="ARBA00023136"/>
    </source>
</evidence>
<dbReference type="Pfam" id="PF00528">
    <property type="entry name" value="BPD_transp_1"/>
    <property type="match status" value="1"/>
</dbReference>
<accession>A0A0S6VRC1</accession>
<feature type="transmembrane region" description="Helical" evidence="7">
    <location>
        <begin position="147"/>
        <end position="167"/>
    </location>
</feature>
<dbReference type="Gene3D" id="1.10.3720.10">
    <property type="entry name" value="MetI-like"/>
    <property type="match status" value="1"/>
</dbReference>
<feature type="transmembrane region" description="Helical" evidence="7">
    <location>
        <begin position="12"/>
        <end position="33"/>
    </location>
</feature>
<dbReference type="AlphaFoldDB" id="A0A0S6VRC1"/>
<evidence type="ECO:0000256" key="4">
    <source>
        <dbReference type="ARBA" id="ARBA00022692"/>
    </source>
</evidence>
<gene>
    <name evidence="9" type="ORF">U14_01109</name>
</gene>
<evidence type="ECO:0000256" key="7">
    <source>
        <dbReference type="RuleBase" id="RU363032"/>
    </source>
</evidence>
<dbReference type="CDD" id="cd06261">
    <property type="entry name" value="TM_PBP2"/>
    <property type="match status" value="1"/>
</dbReference>
<dbReference type="EMBL" id="DF820455">
    <property type="protein sequence ID" value="GAK49885.1"/>
    <property type="molecule type" value="Genomic_DNA"/>
</dbReference>
<evidence type="ECO:0000313" key="9">
    <source>
        <dbReference type="EMBL" id="GAK49885.1"/>
    </source>
</evidence>
<organism evidence="9">
    <name type="scientific">Candidatus Moduliflexus flocculans</name>
    <dbReference type="NCBI Taxonomy" id="1499966"/>
    <lineage>
        <taxon>Bacteria</taxon>
        <taxon>Candidatus Moduliflexota</taxon>
        <taxon>Candidatus Moduliflexia</taxon>
        <taxon>Candidatus Moduliflexales</taxon>
        <taxon>Candidatus Moduliflexaceae</taxon>
    </lineage>
</organism>
<keyword evidence="4 7" id="KW-0812">Transmembrane</keyword>
<keyword evidence="5 7" id="KW-1133">Transmembrane helix</keyword>
<keyword evidence="6 7" id="KW-0472">Membrane</keyword>
<dbReference type="InterPro" id="IPR035906">
    <property type="entry name" value="MetI-like_sf"/>
</dbReference>
<sequence>MTTPKKNMKPAYSEFAISAVLAAIALTMALPFVHELAKSFSYPTEVAAGRVSLWPREFTWGNYGYFYQKHRATLTRSFVNSLYITGFGVFWSTLNAALFAFPLSRPPKEFRLTKPIMYLVLFTLVFSPPVIPYFLAVKSYGLMDTHWAIILPHTIFPFELILVISFFRQLPEEMFDACRIDGGGDWHLFRHVAVPLSKAALVTVALFASVALWNIFFHAMLFIRTPELQPLQVFVRGILQAGGDIATSGQLIKDPFAETESTKSAIVILTTMPIILVYPLLQRYFAKGVLLGAIKE</sequence>
<reference evidence="9" key="1">
    <citation type="journal article" date="2015" name="PeerJ">
        <title>First genomic representation of candidate bacterial phylum KSB3 points to enhanced environmental sensing as a trigger of wastewater bulking.</title>
        <authorList>
            <person name="Sekiguchi Y."/>
            <person name="Ohashi A."/>
            <person name="Parks D.H."/>
            <person name="Yamauchi T."/>
            <person name="Tyson G.W."/>
            <person name="Hugenholtz P."/>
        </authorList>
    </citation>
    <scope>NUCLEOTIDE SEQUENCE [LARGE SCALE GENOMIC DNA]</scope>
</reference>
<evidence type="ECO:0000259" key="8">
    <source>
        <dbReference type="PROSITE" id="PS50928"/>
    </source>
</evidence>
<evidence type="ECO:0000256" key="3">
    <source>
        <dbReference type="ARBA" id="ARBA00022475"/>
    </source>
</evidence>
<dbReference type="SUPFAM" id="SSF161098">
    <property type="entry name" value="MetI-like"/>
    <property type="match status" value="1"/>
</dbReference>
<dbReference type="HOGENOM" id="CLU_016047_1_0_0"/>
<keyword evidence="2 7" id="KW-0813">Transport</keyword>
<feature type="transmembrane region" description="Helical" evidence="7">
    <location>
        <begin position="264"/>
        <end position="281"/>
    </location>
</feature>
<name>A0A0S6VRC1_9BACT</name>
<proteinExistence type="inferred from homology"/>
<comment type="subcellular location">
    <subcellularLocation>
        <location evidence="1 7">Cell membrane</location>
        <topology evidence="1 7">Multi-pass membrane protein</topology>
    </subcellularLocation>
</comment>
<dbReference type="PROSITE" id="PS50928">
    <property type="entry name" value="ABC_TM1"/>
    <property type="match status" value="1"/>
</dbReference>
<feature type="transmembrane region" description="Helical" evidence="7">
    <location>
        <begin position="116"/>
        <end position="135"/>
    </location>
</feature>
<dbReference type="Proteomes" id="UP000030700">
    <property type="component" value="Unassembled WGS sequence"/>
</dbReference>
<dbReference type="PANTHER" id="PTHR43744">
    <property type="entry name" value="ABC TRANSPORTER PERMEASE PROTEIN MG189-RELATED-RELATED"/>
    <property type="match status" value="1"/>
</dbReference>
<evidence type="ECO:0000313" key="10">
    <source>
        <dbReference type="Proteomes" id="UP000030700"/>
    </source>
</evidence>
<dbReference type="InterPro" id="IPR000515">
    <property type="entry name" value="MetI-like"/>
</dbReference>